<dbReference type="EMBL" id="KZ824625">
    <property type="protein sequence ID" value="RAK81461.1"/>
    <property type="molecule type" value="Genomic_DNA"/>
</dbReference>
<organism evidence="2 3">
    <name type="scientific">Aspergillus fijiensis CBS 313.89</name>
    <dbReference type="NCBI Taxonomy" id="1448319"/>
    <lineage>
        <taxon>Eukaryota</taxon>
        <taxon>Fungi</taxon>
        <taxon>Dikarya</taxon>
        <taxon>Ascomycota</taxon>
        <taxon>Pezizomycotina</taxon>
        <taxon>Eurotiomycetes</taxon>
        <taxon>Eurotiomycetidae</taxon>
        <taxon>Eurotiales</taxon>
        <taxon>Aspergillaceae</taxon>
        <taxon>Aspergillus</taxon>
    </lineage>
</organism>
<name>A0A8G1S161_9EURO</name>
<dbReference type="VEuPathDB" id="FungiDB:BO72DRAFT_455358"/>
<sequence length="177" mass="17653">MHRFILFVTALAAVFTPTLAWSFPHSIPLFRREDISPGSPLYECHADCGGVILMFQDDTNATYCSNATYKTELSGCLECALTYNIWQYYGDDVKSAAEACGDSATPSASSAAASATAVANSTAASSGAKATGSSSASASGSAASASATSMSGAAGASMSVGGMLFAAAAVVGGVVVV</sequence>
<feature type="chain" id="PRO_5034029640" description="GPI anchored protein" evidence="1">
    <location>
        <begin position="21"/>
        <end position="177"/>
    </location>
</feature>
<dbReference type="GeneID" id="63863561"/>
<reference evidence="2 3" key="1">
    <citation type="submission" date="2018-02" db="EMBL/GenBank/DDBJ databases">
        <title>The genomes of Aspergillus section Nigri reveals drivers in fungal speciation.</title>
        <authorList>
            <consortium name="DOE Joint Genome Institute"/>
            <person name="Vesth T.C."/>
            <person name="Nybo J."/>
            <person name="Theobald S."/>
            <person name="Brandl J."/>
            <person name="Frisvad J.C."/>
            <person name="Nielsen K.F."/>
            <person name="Lyhne E.K."/>
            <person name="Kogle M.E."/>
            <person name="Kuo A."/>
            <person name="Riley R."/>
            <person name="Clum A."/>
            <person name="Nolan M."/>
            <person name="Lipzen A."/>
            <person name="Salamov A."/>
            <person name="Henrissat B."/>
            <person name="Wiebenga A."/>
            <person name="De vries R.P."/>
            <person name="Grigoriev I.V."/>
            <person name="Mortensen U.H."/>
            <person name="Andersen M.R."/>
            <person name="Baker S.E."/>
        </authorList>
    </citation>
    <scope>NUCLEOTIDE SEQUENCE [LARGE SCALE GENOMIC DNA]</scope>
    <source>
        <strain evidence="2 3">CBS 313.89</strain>
    </source>
</reference>
<evidence type="ECO:0000313" key="2">
    <source>
        <dbReference type="EMBL" id="RAK81461.1"/>
    </source>
</evidence>
<accession>A0A8G1S161</accession>
<evidence type="ECO:0000313" key="3">
    <source>
        <dbReference type="Proteomes" id="UP000249789"/>
    </source>
</evidence>
<feature type="signal peptide" evidence="1">
    <location>
        <begin position="1"/>
        <end position="20"/>
    </location>
</feature>
<keyword evidence="1" id="KW-0732">Signal</keyword>
<evidence type="ECO:0000256" key="1">
    <source>
        <dbReference type="SAM" id="SignalP"/>
    </source>
</evidence>
<gene>
    <name evidence="2" type="ORF">BO72DRAFT_455358</name>
</gene>
<keyword evidence="3" id="KW-1185">Reference proteome</keyword>
<evidence type="ECO:0008006" key="4">
    <source>
        <dbReference type="Google" id="ProtNLM"/>
    </source>
</evidence>
<protein>
    <recommendedName>
        <fullName evidence="4">GPI anchored protein</fullName>
    </recommendedName>
</protein>
<dbReference type="AlphaFoldDB" id="A0A8G1S161"/>
<dbReference type="Proteomes" id="UP000249789">
    <property type="component" value="Unassembled WGS sequence"/>
</dbReference>
<dbReference type="OrthoDB" id="4160690at2759"/>
<dbReference type="RefSeq" id="XP_040805471.1">
    <property type="nucleotide sequence ID" value="XM_040946228.1"/>
</dbReference>
<proteinExistence type="predicted"/>